<evidence type="ECO:0000313" key="3">
    <source>
        <dbReference type="Proteomes" id="UP001202328"/>
    </source>
</evidence>
<dbReference type="Proteomes" id="UP001202328">
    <property type="component" value="Unassembled WGS sequence"/>
</dbReference>
<gene>
    <name evidence="2" type="ORF">MKW98_009711</name>
</gene>
<sequence length="77" mass="8541">MAKMSMFLCFFVFVLIAMTASSASRLVLEEIEAINKCPKPDCSRVKCRGPVLCKRVVLKCKKGKYTPCCSCPKCCPV</sequence>
<accession>A0AAD4SV49</accession>
<keyword evidence="1" id="KW-0732">Signal</keyword>
<evidence type="ECO:0000313" key="2">
    <source>
        <dbReference type="EMBL" id="KAI3925061.1"/>
    </source>
</evidence>
<protein>
    <submittedName>
        <fullName evidence="2">Uncharacterized protein</fullName>
    </submittedName>
</protein>
<evidence type="ECO:0000256" key="1">
    <source>
        <dbReference type="SAM" id="SignalP"/>
    </source>
</evidence>
<feature type="chain" id="PRO_5042008161" evidence="1">
    <location>
        <begin position="24"/>
        <end position="77"/>
    </location>
</feature>
<comment type="caution">
    <text evidence="2">The sequence shown here is derived from an EMBL/GenBank/DDBJ whole genome shotgun (WGS) entry which is preliminary data.</text>
</comment>
<organism evidence="2 3">
    <name type="scientific">Papaver atlanticum</name>
    <dbReference type="NCBI Taxonomy" id="357466"/>
    <lineage>
        <taxon>Eukaryota</taxon>
        <taxon>Viridiplantae</taxon>
        <taxon>Streptophyta</taxon>
        <taxon>Embryophyta</taxon>
        <taxon>Tracheophyta</taxon>
        <taxon>Spermatophyta</taxon>
        <taxon>Magnoliopsida</taxon>
        <taxon>Ranunculales</taxon>
        <taxon>Papaveraceae</taxon>
        <taxon>Papaveroideae</taxon>
        <taxon>Papaver</taxon>
    </lineage>
</organism>
<reference evidence="2" key="1">
    <citation type="submission" date="2022-04" db="EMBL/GenBank/DDBJ databases">
        <title>A functionally conserved STORR gene fusion in Papaver species that diverged 16.8 million years ago.</title>
        <authorList>
            <person name="Catania T."/>
        </authorList>
    </citation>
    <scope>NUCLEOTIDE SEQUENCE</scope>
    <source>
        <strain evidence="2">S-188037</strain>
    </source>
</reference>
<dbReference type="EMBL" id="JAJJMB010008202">
    <property type="protein sequence ID" value="KAI3925061.1"/>
    <property type="molecule type" value="Genomic_DNA"/>
</dbReference>
<keyword evidence="3" id="KW-1185">Reference proteome</keyword>
<feature type="signal peptide" evidence="1">
    <location>
        <begin position="1"/>
        <end position="23"/>
    </location>
</feature>
<dbReference type="AlphaFoldDB" id="A0AAD4SV49"/>
<name>A0AAD4SV49_9MAGN</name>
<proteinExistence type="predicted"/>